<evidence type="ECO:0000313" key="1">
    <source>
        <dbReference type="EMBL" id="MDO2409667.1"/>
    </source>
</evidence>
<name>A0ABT8T7Q3_9BACT</name>
<dbReference type="SUPFAM" id="SSF53335">
    <property type="entry name" value="S-adenosyl-L-methionine-dependent methyltransferases"/>
    <property type="match status" value="1"/>
</dbReference>
<dbReference type="Gene3D" id="3.40.50.150">
    <property type="entry name" value="Vaccinia Virus protein VP39"/>
    <property type="match status" value="1"/>
</dbReference>
<evidence type="ECO:0000313" key="2">
    <source>
        <dbReference type="Proteomes" id="UP001171111"/>
    </source>
</evidence>
<dbReference type="EC" id="2.1.-.-" evidence="1"/>
<sequence length="236" mass="26841">MSNTNSLVGGGVSLEHINALNNNIIAVYKEVNFIKTLLLKNSNINNIFDTIYETNAWGNGSGSGSKESLNVEYVSFLQDFFKKFNIKTISDVGCGDWQFSKNIDFSGISYTGYDVANFVITRNLKNFLAHNINFICYDGDFDKVKDADLLICKDVLQHLDNDKISHFIANLPRFKYALIANDLLDSPSLNAQINTGQYRPLDLRKEPFNLSCEPVFWIKRMPKEPDICVMLWQNNK</sequence>
<gene>
    <name evidence="1" type="ORF">Q2362_06090</name>
</gene>
<protein>
    <submittedName>
        <fullName evidence="1">Class I SAM-dependent methyltransferase</fullName>
        <ecNumber evidence="1">2.1.-.-</ecNumber>
    </submittedName>
</protein>
<keyword evidence="1" id="KW-0489">Methyltransferase</keyword>
<dbReference type="RefSeq" id="WP_273932335.1">
    <property type="nucleotide sequence ID" value="NZ_JAQSLK010000003.1"/>
</dbReference>
<dbReference type="GO" id="GO:0008168">
    <property type="term" value="F:methyltransferase activity"/>
    <property type="evidence" value="ECO:0007669"/>
    <property type="project" value="UniProtKB-KW"/>
</dbReference>
<reference evidence="1 2" key="1">
    <citation type="submission" date="2023-06" db="EMBL/GenBank/DDBJ databases">
        <title>Campylobacter magnum sp. nov., isolated from cecal contents of domestic pigs (Sus scrofa domesticus).</title>
        <authorList>
            <person name="Papic B."/>
            <person name="Gruntar I."/>
        </authorList>
    </citation>
    <scope>NUCLEOTIDE SEQUENCE [LARGE SCALE GENOMIC DNA]</scope>
    <source>
        <strain evidence="2">34484-21</strain>
    </source>
</reference>
<dbReference type="GO" id="GO:0032259">
    <property type="term" value="P:methylation"/>
    <property type="evidence" value="ECO:0007669"/>
    <property type="project" value="UniProtKB-KW"/>
</dbReference>
<proteinExistence type="predicted"/>
<keyword evidence="2" id="KW-1185">Reference proteome</keyword>
<dbReference type="EMBL" id="JAULJQ010000006">
    <property type="protein sequence ID" value="MDO2409667.1"/>
    <property type="molecule type" value="Genomic_DNA"/>
</dbReference>
<dbReference type="InterPro" id="IPR029063">
    <property type="entry name" value="SAM-dependent_MTases_sf"/>
</dbReference>
<accession>A0ABT8T7Q3</accession>
<comment type="caution">
    <text evidence="1">The sequence shown here is derived from an EMBL/GenBank/DDBJ whole genome shotgun (WGS) entry which is preliminary data.</text>
</comment>
<keyword evidence="1" id="KW-0808">Transferase</keyword>
<organism evidence="1 2">
    <name type="scientific">Campylobacter magnus</name>
    <dbReference type="NCBI Taxonomy" id="3026462"/>
    <lineage>
        <taxon>Bacteria</taxon>
        <taxon>Pseudomonadati</taxon>
        <taxon>Campylobacterota</taxon>
        <taxon>Epsilonproteobacteria</taxon>
        <taxon>Campylobacterales</taxon>
        <taxon>Campylobacteraceae</taxon>
        <taxon>Campylobacter</taxon>
    </lineage>
</organism>
<dbReference type="Proteomes" id="UP001171111">
    <property type="component" value="Unassembled WGS sequence"/>
</dbReference>